<dbReference type="Proteomes" id="UP000037035">
    <property type="component" value="Unassembled WGS sequence"/>
</dbReference>
<keyword evidence="2" id="KW-1185">Reference proteome</keyword>
<dbReference type="VEuPathDB" id="FungiDB:VP01_1161g4"/>
<sequence>MDHRQAIAINFQRPALQEKLTQLPEAVEWVFLSVYFSLWRNLYHLFPQPQLSKTKKSKLDPIHLMHVNGNHWVLVLLKATNRSNPIPLIIGSTKFASHITHSWRSGLKDKF</sequence>
<proteinExistence type="predicted"/>
<reference evidence="1 2" key="1">
    <citation type="submission" date="2015-08" db="EMBL/GenBank/DDBJ databases">
        <title>Next Generation Sequencing and Analysis of the Genome of Puccinia sorghi L Schw, the Causal Agent of Maize Common Rust.</title>
        <authorList>
            <person name="Rochi L."/>
            <person name="Burguener G."/>
            <person name="Darino M."/>
            <person name="Turjanski A."/>
            <person name="Kreff E."/>
            <person name="Dieguez M.J."/>
            <person name="Sacco F."/>
        </authorList>
    </citation>
    <scope>NUCLEOTIDE SEQUENCE [LARGE SCALE GENOMIC DNA]</scope>
    <source>
        <strain evidence="1 2">RO10H11247</strain>
    </source>
</reference>
<dbReference type="AlphaFoldDB" id="A0A0L6VRI6"/>
<dbReference type="OrthoDB" id="2503766at2759"/>
<evidence type="ECO:0000313" key="1">
    <source>
        <dbReference type="EMBL" id="KNZ63304.1"/>
    </source>
</evidence>
<gene>
    <name evidence="1" type="ORF">VP01_1161g4</name>
</gene>
<comment type="caution">
    <text evidence="1">The sequence shown here is derived from an EMBL/GenBank/DDBJ whole genome shotgun (WGS) entry which is preliminary data.</text>
</comment>
<accession>A0A0L6VRI6</accession>
<name>A0A0L6VRI6_9BASI</name>
<dbReference type="EMBL" id="LAVV01001799">
    <property type="protein sequence ID" value="KNZ63304.1"/>
    <property type="molecule type" value="Genomic_DNA"/>
</dbReference>
<organism evidence="1 2">
    <name type="scientific">Puccinia sorghi</name>
    <dbReference type="NCBI Taxonomy" id="27349"/>
    <lineage>
        <taxon>Eukaryota</taxon>
        <taxon>Fungi</taxon>
        <taxon>Dikarya</taxon>
        <taxon>Basidiomycota</taxon>
        <taxon>Pucciniomycotina</taxon>
        <taxon>Pucciniomycetes</taxon>
        <taxon>Pucciniales</taxon>
        <taxon>Pucciniaceae</taxon>
        <taxon>Puccinia</taxon>
    </lineage>
</organism>
<evidence type="ECO:0000313" key="2">
    <source>
        <dbReference type="Proteomes" id="UP000037035"/>
    </source>
</evidence>
<protein>
    <submittedName>
        <fullName evidence="1">Uncharacterized protein</fullName>
    </submittedName>
</protein>